<organism evidence="1 2">
    <name type="scientific">Paenibacillus shunpengii</name>
    <dbReference type="NCBI Taxonomy" id="2054424"/>
    <lineage>
        <taxon>Bacteria</taxon>
        <taxon>Bacillati</taxon>
        <taxon>Bacillota</taxon>
        <taxon>Bacilli</taxon>
        <taxon>Bacillales</taxon>
        <taxon>Paenibacillaceae</taxon>
        <taxon>Paenibacillus</taxon>
    </lineage>
</organism>
<accession>A0ABW5SWC8</accession>
<evidence type="ECO:0000313" key="1">
    <source>
        <dbReference type="EMBL" id="MFD2703603.1"/>
    </source>
</evidence>
<dbReference type="RefSeq" id="WP_251629723.1">
    <property type="nucleotide sequence ID" value="NZ_JBHUMJ010000011.1"/>
</dbReference>
<evidence type="ECO:0000313" key="2">
    <source>
        <dbReference type="Proteomes" id="UP001597540"/>
    </source>
</evidence>
<dbReference type="Proteomes" id="UP001597540">
    <property type="component" value="Unassembled WGS sequence"/>
</dbReference>
<gene>
    <name evidence="1" type="ORF">ACFSVM_24515</name>
</gene>
<protein>
    <submittedName>
        <fullName evidence="1">Uncharacterized protein</fullName>
    </submittedName>
</protein>
<name>A0ABW5SWC8_9BACL</name>
<reference evidence="2" key="1">
    <citation type="journal article" date="2019" name="Int. J. Syst. Evol. Microbiol.">
        <title>The Global Catalogue of Microorganisms (GCM) 10K type strain sequencing project: providing services to taxonomists for standard genome sequencing and annotation.</title>
        <authorList>
            <consortium name="The Broad Institute Genomics Platform"/>
            <consortium name="The Broad Institute Genome Sequencing Center for Infectious Disease"/>
            <person name="Wu L."/>
            <person name="Ma J."/>
        </authorList>
    </citation>
    <scope>NUCLEOTIDE SEQUENCE [LARGE SCALE GENOMIC DNA]</scope>
    <source>
        <strain evidence="2">KCTC 33849</strain>
    </source>
</reference>
<keyword evidence="2" id="KW-1185">Reference proteome</keyword>
<proteinExistence type="predicted"/>
<sequence length="54" mass="6325">MNDDETTKIALLVNETVQKNQTYNKEAFLNQVIRFMSKSIYDWEQGNVAREKDG</sequence>
<dbReference type="EMBL" id="JBHUMJ010000011">
    <property type="protein sequence ID" value="MFD2703603.1"/>
    <property type="molecule type" value="Genomic_DNA"/>
</dbReference>
<comment type="caution">
    <text evidence="1">The sequence shown here is derived from an EMBL/GenBank/DDBJ whole genome shotgun (WGS) entry which is preliminary data.</text>
</comment>